<accession>A0A087MGB6</accession>
<dbReference type="InterPro" id="IPR005863">
    <property type="entry name" value="UDP-N-AcMur_synth"/>
</dbReference>
<dbReference type="GO" id="GO:0005524">
    <property type="term" value="F:ATP binding"/>
    <property type="evidence" value="ECO:0007669"/>
    <property type="project" value="UniProtKB-UniRule"/>
</dbReference>
<dbReference type="NCBIfam" id="TIGR01143">
    <property type="entry name" value="murF"/>
    <property type="match status" value="1"/>
</dbReference>
<name>A0A087MGB6_9GAMM</name>
<dbReference type="InterPro" id="IPR035911">
    <property type="entry name" value="MurE/MurF_N"/>
</dbReference>
<dbReference type="Gene3D" id="3.90.190.20">
    <property type="entry name" value="Mur ligase, C-terminal domain"/>
    <property type="match status" value="1"/>
</dbReference>
<organism evidence="15 16">
    <name type="scientific">Arenimonas donghaensis DSM 18148 = HO3-R19</name>
    <dbReference type="NCBI Taxonomy" id="1121014"/>
    <lineage>
        <taxon>Bacteria</taxon>
        <taxon>Pseudomonadati</taxon>
        <taxon>Pseudomonadota</taxon>
        <taxon>Gammaproteobacteria</taxon>
        <taxon>Lysobacterales</taxon>
        <taxon>Lysobacteraceae</taxon>
        <taxon>Arenimonas</taxon>
    </lineage>
</organism>
<dbReference type="PANTHER" id="PTHR43024">
    <property type="entry name" value="UDP-N-ACETYLMURAMOYL-TRIPEPTIDE--D-ALANYL-D-ALANINE LIGASE"/>
    <property type="match status" value="1"/>
</dbReference>
<dbReference type="GO" id="GO:0008360">
    <property type="term" value="P:regulation of cell shape"/>
    <property type="evidence" value="ECO:0007669"/>
    <property type="project" value="UniProtKB-KW"/>
</dbReference>
<keyword evidence="2 10" id="KW-0436">Ligase</keyword>
<dbReference type="GO" id="GO:0047480">
    <property type="term" value="F:UDP-N-acetylmuramoyl-tripeptide-D-alanyl-D-alanine ligase activity"/>
    <property type="evidence" value="ECO:0007669"/>
    <property type="project" value="UniProtKB-UniRule"/>
</dbReference>
<dbReference type="RefSeq" id="WP_034225122.1">
    <property type="nucleotide sequence ID" value="NZ_AVCJ01000043.1"/>
</dbReference>
<dbReference type="GO" id="GO:0071555">
    <property type="term" value="P:cell wall organization"/>
    <property type="evidence" value="ECO:0007669"/>
    <property type="project" value="UniProtKB-KW"/>
</dbReference>
<feature type="domain" description="Mur ligase C-terminal" evidence="13">
    <location>
        <begin position="323"/>
        <end position="436"/>
    </location>
</feature>
<evidence type="ECO:0000256" key="1">
    <source>
        <dbReference type="ARBA" id="ARBA00022490"/>
    </source>
</evidence>
<dbReference type="Pfam" id="PF01225">
    <property type="entry name" value="Mur_ligase"/>
    <property type="match status" value="1"/>
</dbReference>
<dbReference type="OrthoDB" id="9801978at2"/>
<evidence type="ECO:0000256" key="6">
    <source>
        <dbReference type="ARBA" id="ARBA00022960"/>
    </source>
</evidence>
<dbReference type="PATRIC" id="fig|1121014.3.peg.2204"/>
<comment type="caution">
    <text evidence="15">The sequence shown here is derived from an EMBL/GenBank/DDBJ whole genome shotgun (WGS) entry which is preliminary data.</text>
</comment>
<comment type="subcellular location">
    <subcellularLocation>
        <location evidence="10 11">Cytoplasm</location>
    </subcellularLocation>
</comment>
<keyword evidence="16" id="KW-1185">Reference proteome</keyword>
<evidence type="ECO:0000256" key="3">
    <source>
        <dbReference type="ARBA" id="ARBA00022618"/>
    </source>
</evidence>
<feature type="binding site" evidence="10">
    <location>
        <begin position="107"/>
        <end position="113"/>
    </location>
    <ligand>
        <name>ATP</name>
        <dbReference type="ChEBI" id="CHEBI:30616"/>
    </ligand>
</feature>
<comment type="similarity">
    <text evidence="10">Belongs to the MurCDEF family. MurF subfamily.</text>
</comment>
<keyword evidence="8 10" id="KW-0131">Cell cycle</keyword>
<feature type="domain" description="Mur ligase N-terminal catalytic" evidence="12">
    <location>
        <begin position="24"/>
        <end position="71"/>
    </location>
</feature>
<dbReference type="STRING" id="1121014.N788_06495"/>
<dbReference type="Proteomes" id="UP000029085">
    <property type="component" value="Unassembled WGS sequence"/>
</dbReference>
<dbReference type="Pfam" id="PF08245">
    <property type="entry name" value="Mur_ligase_M"/>
    <property type="match status" value="1"/>
</dbReference>
<dbReference type="HAMAP" id="MF_02019">
    <property type="entry name" value="MurF"/>
    <property type="match status" value="1"/>
</dbReference>
<protein>
    <recommendedName>
        <fullName evidence="10 11">UDP-N-acetylmuramoyl-tripeptide--D-alanyl-D-alanine ligase</fullName>
        <ecNumber evidence="10 11">6.3.2.10</ecNumber>
    </recommendedName>
    <alternativeName>
        <fullName evidence="10">D-alanyl-D-alanine-adding enzyme</fullName>
    </alternativeName>
</protein>
<dbReference type="AlphaFoldDB" id="A0A087MGB6"/>
<dbReference type="Pfam" id="PF02875">
    <property type="entry name" value="Mur_ligase_C"/>
    <property type="match status" value="1"/>
</dbReference>
<evidence type="ECO:0000256" key="2">
    <source>
        <dbReference type="ARBA" id="ARBA00022598"/>
    </source>
</evidence>
<evidence type="ECO:0000313" key="15">
    <source>
        <dbReference type="EMBL" id="KFL35919.1"/>
    </source>
</evidence>
<dbReference type="SUPFAM" id="SSF53623">
    <property type="entry name" value="MurD-like peptide ligases, catalytic domain"/>
    <property type="match status" value="1"/>
</dbReference>
<reference evidence="16" key="1">
    <citation type="submission" date="2013-08" db="EMBL/GenBank/DDBJ databases">
        <title>Genome sequencing of Arenimonas donghaensis.</title>
        <authorList>
            <person name="Chen F."/>
            <person name="Wang G."/>
        </authorList>
    </citation>
    <scope>NUCLEOTIDE SEQUENCE [LARGE SCALE GENOMIC DNA]</scope>
    <source>
        <strain evidence="16">HO3-R19</strain>
    </source>
</reference>
<dbReference type="SUPFAM" id="SSF53244">
    <property type="entry name" value="MurD-like peptide ligases, peptide-binding domain"/>
    <property type="match status" value="1"/>
</dbReference>
<dbReference type="Gene3D" id="3.40.1190.10">
    <property type="entry name" value="Mur-like, catalytic domain"/>
    <property type="match status" value="1"/>
</dbReference>
<dbReference type="InterPro" id="IPR000713">
    <property type="entry name" value="Mur_ligase_N"/>
</dbReference>
<comment type="catalytic activity">
    <reaction evidence="10 11">
        <text>D-alanyl-D-alanine + UDP-N-acetyl-alpha-D-muramoyl-L-alanyl-gamma-D-glutamyl-meso-2,6-diaminopimelate + ATP = UDP-N-acetyl-alpha-D-muramoyl-L-alanyl-gamma-D-glutamyl-meso-2,6-diaminopimeloyl-D-alanyl-D-alanine + ADP + phosphate + H(+)</text>
        <dbReference type="Rhea" id="RHEA:28374"/>
        <dbReference type="ChEBI" id="CHEBI:15378"/>
        <dbReference type="ChEBI" id="CHEBI:30616"/>
        <dbReference type="ChEBI" id="CHEBI:43474"/>
        <dbReference type="ChEBI" id="CHEBI:57822"/>
        <dbReference type="ChEBI" id="CHEBI:61386"/>
        <dbReference type="ChEBI" id="CHEBI:83905"/>
        <dbReference type="ChEBI" id="CHEBI:456216"/>
        <dbReference type="EC" id="6.3.2.10"/>
    </reaction>
</comment>
<evidence type="ECO:0000256" key="9">
    <source>
        <dbReference type="ARBA" id="ARBA00023316"/>
    </source>
</evidence>
<dbReference type="GO" id="GO:0051301">
    <property type="term" value="P:cell division"/>
    <property type="evidence" value="ECO:0007669"/>
    <property type="project" value="UniProtKB-KW"/>
</dbReference>
<gene>
    <name evidence="10" type="primary">murF</name>
    <name evidence="15" type="ORF">N788_06495</name>
</gene>
<keyword evidence="3 10" id="KW-0132">Cell division</keyword>
<keyword evidence="7 10" id="KW-0573">Peptidoglycan synthesis</keyword>
<evidence type="ECO:0000259" key="14">
    <source>
        <dbReference type="Pfam" id="PF08245"/>
    </source>
</evidence>
<dbReference type="UniPathway" id="UPA00219"/>
<dbReference type="InterPro" id="IPR051046">
    <property type="entry name" value="MurCDEF_CellWall_CoF430Synth"/>
</dbReference>
<dbReference type="EC" id="6.3.2.10" evidence="10 11"/>
<comment type="pathway">
    <text evidence="10 11">Cell wall biogenesis; peptidoglycan biosynthesis.</text>
</comment>
<dbReference type="GO" id="GO:0005737">
    <property type="term" value="C:cytoplasm"/>
    <property type="evidence" value="ECO:0007669"/>
    <property type="project" value="UniProtKB-SubCell"/>
</dbReference>
<keyword evidence="5 10" id="KW-0067">ATP-binding</keyword>
<evidence type="ECO:0000313" key="16">
    <source>
        <dbReference type="Proteomes" id="UP000029085"/>
    </source>
</evidence>
<feature type="domain" description="Mur ligase central" evidence="14">
    <location>
        <begin position="106"/>
        <end position="291"/>
    </location>
</feature>
<evidence type="ECO:0000256" key="8">
    <source>
        <dbReference type="ARBA" id="ARBA00023306"/>
    </source>
</evidence>
<dbReference type="GO" id="GO:0009252">
    <property type="term" value="P:peptidoglycan biosynthetic process"/>
    <property type="evidence" value="ECO:0007669"/>
    <property type="project" value="UniProtKB-UniRule"/>
</dbReference>
<keyword evidence="4 10" id="KW-0547">Nucleotide-binding</keyword>
<proteinExistence type="inferred from homology"/>
<evidence type="ECO:0000256" key="4">
    <source>
        <dbReference type="ARBA" id="ARBA00022741"/>
    </source>
</evidence>
<dbReference type="InterPro" id="IPR013221">
    <property type="entry name" value="Mur_ligase_cen"/>
</dbReference>
<evidence type="ECO:0000256" key="10">
    <source>
        <dbReference type="HAMAP-Rule" id="MF_02019"/>
    </source>
</evidence>
<keyword evidence="9 10" id="KW-0961">Cell wall biogenesis/degradation</keyword>
<evidence type="ECO:0000256" key="7">
    <source>
        <dbReference type="ARBA" id="ARBA00022984"/>
    </source>
</evidence>
<evidence type="ECO:0000256" key="5">
    <source>
        <dbReference type="ARBA" id="ARBA00022840"/>
    </source>
</evidence>
<dbReference type="InterPro" id="IPR036565">
    <property type="entry name" value="Mur-like_cat_sf"/>
</dbReference>
<sequence>MRPLLLSQVARWVEGRQLGNDVEVTSVATDTRNLSPGALFVALRGERHDGHDLAAQALAAGAAALLVQREVDCPLPQVLCADTQDALGELAAGVHQGRPAVVVGLTGSNGKTSVKTLLLAILSRAGKAYANPGNRNNEIGLPLAALDAPEDARFAIYEMGAGKPGDIAYLASITPPQVSLVNNIMPAHLERMGSLLGVAETKGAIYEALPDDGVAVVNADDTFAPWFMQRIGTRRCLRFGLENDADVRASALQLGPDASFFRLHTPGGDADVALPLAGRHSVMNALAAASLALAAGACLEDVVAGLQSAPAVPGRQVPHPLRNGAVLVDDSYNANPGSLAAAIAALAETGTTAWLVLGDMGELGEDAQALHAEVGERARRAGIKRLWTVGELSAAASQAFGDGGHHFKDQAGLLAALAPALAAAPAGLRCLVKGSRSSAMDKVVAALLAADRQGDADDAA</sequence>
<dbReference type="EMBL" id="AVCJ01000043">
    <property type="protein sequence ID" value="KFL35919.1"/>
    <property type="molecule type" value="Genomic_DNA"/>
</dbReference>
<evidence type="ECO:0000259" key="13">
    <source>
        <dbReference type="Pfam" id="PF02875"/>
    </source>
</evidence>
<dbReference type="InterPro" id="IPR036615">
    <property type="entry name" value="Mur_ligase_C_dom_sf"/>
</dbReference>
<dbReference type="Gene3D" id="3.40.1390.10">
    <property type="entry name" value="MurE/MurF, N-terminal domain"/>
    <property type="match status" value="1"/>
</dbReference>
<evidence type="ECO:0000256" key="11">
    <source>
        <dbReference type="RuleBase" id="RU004136"/>
    </source>
</evidence>
<keyword evidence="6 10" id="KW-0133">Cell shape</keyword>
<dbReference type="SUPFAM" id="SSF63418">
    <property type="entry name" value="MurE/MurF N-terminal domain"/>
    <property type="match status" value="1"/>
</dbReference>
<evidence type="ECO:0000259" key="12">
    <source>
        <dbReference type="Pfam" id="PF01225"/>
    </source>
</evidence>
<dbReference type="InterPro" id="IPR004101">
    <property type="entry name" value="Mur_ligase_C"/>
</dbReference>
<dbReference type="GO" id="GO:0008766">
    <property type="term" value="F:UDP-N-acetylmuramoylalanyl-D-glutamyl-2,6-diaminopimelate-D-alanyl-D-alanine ligase activity"/>
    <property type="evidence" value="ECO:0007669"/>
    <property type="project" value="RHEA"/>
</dbReference>
<comment type="function">
    <text evidence="10 11">Involved in cell wall formation. Catalyzes the final step in the synthesis of UDP-N-acetylmuramoyl-pentapeptide, the precursor of murein.</text>
</comment>
<reference evidence="15 16" key="2">
    <citation type="journal article" date="2015" name="Stand. Genomic Sci.">
        <title>High quality draft genomic sequence of Arenimonas donghaensis DSM 18148(T).</title>
        <authorList>
            <person name="Chen F."/>
            <person name="Wang H."/>
            <person name="Cao Y."/>
            <person name="Li X."/>
            <person name="Wang G."/>
        </authorList>
    </citation>
    <scope>NUCLEOTIDE SEQUENCE [LARGE SCALE GENOMIC DNA]</scope>
    <source>
        <strain evidence="15 16">HO3-R19</strain>
    </source>
</reference>
<keyword evidence="1 10" id="KW-0963">Cytoplasm</keyword>
<dbReference type="PANTHER" id="PTHR43024:SF1">
    <property type="entry name" value="UDP-N-ACETYLMURAMOYL-TRIPEPTIDE--D-ALANYL-D-ALANINE LIGASE"/>
    <property type="match status" value="1"/>
</dbReference>